<keyword evidence="5" id="KW-1185">Reference proteome</keyword>
<feature type="coiled-coil region" evidence="1">
    <location>
        <begin position="594"/>
        <end position="743"/>
    </location>
</feature>
<dbReference type="PROSITE" id="PS50010">
    <property type="entry name" value="DH_2"/>
    <property type="match status" value="1"/>
</dbReference>
<dbReference type="InterPro" id="IPR000219">
    <property type="entry name" value="DH_dom"/>
</dbReference>
<dbReference type="InParanoid" id="A0A0V0QD22"/>
<feature type="coiled-coil region" evidence="1">
    <location>
        <begin position="1410"/>
        <end position="1441"/>
    </location>
</feature>
<keyword evidence="1" id="KW-0175">Coiled coil</keyword>
<dbReference type="SUPFAM" id="SSF50729">
    <property type="entry name" value="PH domain-like"/>
    <property type="match status" value="1"/>
</dbReference>
<protein>
    <recommendedName>
        <fullName evidence="3">DH domain-containing protein</fullName>
    </recommendedName>
</protein>
<dbReference type="Proteomes" id="UP000054937">
    <property type="component" value="Unassembled WGS sequence"/>
</dbReference>
<feature type="coiled-coil region" evidence="1">
    <location>
        <begin position="1209"/>
        <end position="1342"/>
    </location>
</feature>
<comment type="caution">
    <text evidence="4">The sequence shown here is derived from an EMBL/GenBank/DDBJ whole genome shotgun (WGS) entry which is preliminary data.</text>
</comment>
<dbReference type="EMBL" id="LDAU01000196">
    <property type="protein sequence ID" value="KRX00044.1"/>
    <property type="molecule type" value="Genomic_DNA"/>
</dbReference>
<name>A0A0V0QD22_PSEPJ</name>
<evidence type="ECO:0000256" key="2">
    <source>
        <dbReference type="SAM" id="MobiDB-lite"/>
    </source>
</evidence>
<evidence type="ECO:0000259" key="3">
    <source>
        <dbReference type="PROSITE" id="PS50010"/>
    </source>
</evidence>
<proteinExistence type="predicted"/>
<evidence type="ECO:0000313" key="5">
    <source>
        <dbReference type="Proteomes" id="UP000054937"/>
    </source>
</evidence>
<organism evidence="4 5">
    <name type="scientific">Pseudocohnilembus persalinus</name>
    <name type="common">Ciliate</name>
    <dbReference type="NCBI Taxonomy" id="266149"/>
    <lineage>
        <taxon>Eukaryota</taxon>
        <taxon>Sar</taxon>
        <taxon>Alveolata</taxon>
        <taxon>Ciliophora</taxon>
        <taxon>Intramacronucleata</taxon>
        <taxon>Oligohymenophorea</taxon>
        <taxon>Scuticociliatia</taxon>
        <taxon>Philasterida</taxon>
        <taxon>Pseudocohnilembidae</taxon>
        <taxon>Pseudocohnilembus</taxon>
    </lineage>
</organism>
<feature type="region of interest" description="Disordered" evidence="2">
    <location>
        <begin position="1508"/>
        <end position="1539"/>
    </location>
</feature>
<accession>A0A0V0QD22</accession>
<feature type="coiled-coil region" evidence="1">
    <location>
        <begin position="886"/>
        <end position="1176"/>
    </location>
</feature>
<evidence type="ECO:0000256" key="1">
    <source>
        <dbReference type="SAM" id="Coils"/>
    </source>
</evidence>
<gene>
    <name evidence="4" type="ORF">PPERSA_07241</name>
</gene>
<feature type="compositionally biased region" description="Low complexity" evidence="2">
    <location>
        <begin position="140"/>
        <end position="195"/>
    </location>
</feature>
<feature type="region of interest" description="Disordered" evidence="2">
    <location>
        <begin position="134"/>
        <end position="198"/>
    </location>
</feature>
<feature type="domain" description="DH" evidence="3">
    <location>
        <begin position="1131"/>
        <end position="1335"/>
    </location>
</feature>
<dbReference type="GO" id="GO:0005085">
    <property type="term" value="F:guanyl-nucleotide exchange factor activity"/>
    <property type="evidence" value="ECO:0007669"/>
    <property type="project" value="InterPro"/>
</dbReference>
<evidence type="ECO:0000313" key="4">
    <source>
        <dbReference type="EMBL" id="KRX00044.1"/>
    </source>
</evidence>
<reference evidence="4 5" key="1">
    <citation type="journal article" date="2015" name="Sci. Rep.">
        <title>Genome of the facultative scuticociliatosis pathogen Pseudocohnilembus persalinus provides insight into its virulence through horizontal gene transfer.</title>
        <authorList>
            <person name="Xiong J."/>
            <person name="Wang G."/>
            <person name="Cheng J."/>
            <person name="Tian M."/>
            <person name="Pan X."/>
            <person name="Warren A."/>
            <person name="Jiang C."/>
            <person name="Yuan D."/>
            <person name="Miao W."/>
        </authorList>
    </citation>
    <scope>NUCLEOTIDE SEQUENCE [LARGE SCALE GENOMIC DNA]</scope>
    <source>
        <strain evidence="4">36N120E</strain>
    </source>
</reference>
<sequence>MEFNQSSQSEINEIQNQLQNQIQQYFEPILTLLIQQTNLNLSTIQFQHNQDIQAIKTLIEQNKDINTEKIKNEIEKQQNTSLQIQNIFENTNQTLQNIKKNNFQLNTLKFQKQYTNQNPQNNNFINKIISLNPYTDENPQQQTQNKEQNKNNQQQLIQQQNQQNQQQNIENQQQLKQQQNQQNQQNQQQQNQQNQHFQTPSGINESIQLKQQQQQVNYLPLQNETYNYSEYYLKYMKTFSSQNSIDNNEGDENIDIRYRNQSLDSEFGDQNNNQYQKQNEQNCLNSLNNLGLSQQFQPQNFQFKTVFETGIQELELNTLFKNNLLRQELKNKENLPEINELQSLDFLDILNNSNFCQKITSKLNRVKDVNHIFSCEGYLYAKKTREAVNIIITESQLILTDPNSMKIIAKQNIKNLKHIYLLEKSTNFTVMVFESGNSKFNFIVESFRQLFMLDFLTCLLKIKFQRDLEFKCKNIDQYDPKITHNLLSYNNLFMWGYLEQKDVEILNGKFKLPNFFKQITTTKVFVILNDNGLLVFSKPGGRDCKFVAITSDSDIDQLPVKLAEKKPKLGFSIKNSYKSMANNQQQGLKNISFIKKVDQEQQNLAAQKSDLEIENQKLTKKLKELSQNQENFLDLSQKFQIISQQNENYQTEIKNLQQEINNLEQKNLLFIEQNETNIEQELQIEQQFEKLRQQIKQKQNEILNQQQKIQERENYIKQIENQNEEKNQEINQLQLEIYELKDQINYKPYNPFQSLLKSKIEQNKFKSNNLLQSVLKTSNFQNNFQNNNNNLQKSQMFQSVLKSQINNPFLKKQEQQQQKQNNQIMKSNLFQGFQQQQDVFQSNFGQNNSQQNNSKLFLYEQNNENEENLLQLQQSSFQFQSNYPVMSSIIQKKQTLNKNLQEQKQENQQQQIQELNQQIQELQNQVIKLETQITDQQSQNKNLNNDNQIKNSVIQQLEQEIKCFQQSQQSQIEKKDKEIQDLNLEKDKLQTQNQKLNSILEEKINQIQDLNSKIEKINTDNEKNKQHQEEEINQIKQEIQEKNIQIQNLTQEINQSVTKQQQLESQIEIIKSSFETQKNTENSQNTEETQNSLIEYQNKIQKLKQINLEKEQQLQEITNLNTETQNNLEQEKINLSKELDSLQSNYQEQLKLNQQNQNLIQEYQEKLEIIKNQDDNQNVISNQKEEINLEFQVYKSKFEEKSKENQILLSNYQSKLQEFESYKQEHQNLLEKLENSEQELIQFKKTTQELQNQLQEKDEIIQQSQQMIEEYDQINENREQQIEYFKENANKSKIRTHQTQNQQLKTQINSQTSQIQQLQSKIQQLETEKAQLNEQNVYLNKQNEQNSQQKTQNSQQYAQNNYQNKQINDQNQQKTEQNSQFQFQTLQQNNNQLKNQQQQQQNPGSHPLKNENQQEQILHLNQKLKEKETLIEQLYQFLKEEKIINQSLKDSKNLILSQTQQEIAQTSGSFSLNKKNFSDESYRQQKKNHFLDLDQYEINLPQFKNLNFNNNKNNNNKNSLQNSEFNSQNSNFSRNRTSSQKFQQQIQQVEINLEQLDFLNYKLSPNFLSKIKPTYIRDPKEINHIFTIQGYKYINEERTYVNLVITPQFFILIDSHHKIMEEQKLEKLEELQIIENSTTFAQFVFKTQTIAKYKILIESFRQTLMIDFLQLIMSYYHKYKLPIKMHQKLTQNQKVMHNVYIYNNLYMYGYLERKEKDLKSIYKGQKTFGILSDIGILIFDKPGGRECKYVAVTSDTQIQVLQESDQKKGKFGFCIFNKYKSLTNIFYCKSKIEQDLWLYKLGVFQQKRRDIEEGINYRTRKLYENN</sequence>